<evidence type="ECO:0000313" key="1">
    <source>
        <dbReference type="EMBL" id="MCU7551839.1"/>
    </source>
</evidence>
<evidence type="ECO:0000313" key="2">
    <source>
        <dbReference type="Proteomes" id="UP001155483"/>
    </source>
</evidence>
<sequence>MKKFLVTILAILYFVASTGATVHIHYCMGEMVSWKLWHKVDPKKKCSKCGMTNKKGCCEDKHQSLKIEKDQVAPIPKFEYTDLQIHVAAPTYSDSPSAVIPSFAITNPNAHAPPRTGKVAAFIRNRVFRI</sequence>
<accession>A0A9X2XYC7</accession>
<dbReference type="Proteomes" id="UP001155483">
    <property type="component" value="Unassembled WGS sequence"/>
</dbReference>
<dbReference type="InterPro" id="IPR058060">
    <property type="entry name" value="HYC_CC_PP"/>
</dbReference>
<dbReference type="NCBIfam" id="NF047658">
    <property type="entry name" value="HYC_CC_PP"/>
    <property type="match status" value="1"/>
</dbReference>
<protein>
    <submittedName>
        <fullName evidence="1">Uncharacterized protein</fullName>
    </submittedName>
</protein>
<name>A0A9X2XYC7_9BACT</name>
<dbReference type="InterPro" id="IPR058512">
    <property type="entry name" value="DUF8199"/>
</dbReference>
<dbReference type="AlphaFoldDB" id="A0A9X2XYC7"/>
<proteinExistence type="predicted"/>
<keyword evidence="2" id="KW-1185">Reference proteome</keyword>
<gene>
    <name evidence="1" type="ORF">OCK74_22155</name>
</gene>
<dbReference type="RefSeq" id="WP_279299277.1">
    <property type="nucleotide sequence ID" value="NZ_JAOTIF010000024.1"/>
</dbReference>
<reference evidence="1" key="2">
    <citation type="submission" date="2023-04" db="EMBL/GenBank/DDBJ databases">
        <title>Paracnuella aquatica gen. nov., sp. nov., a member of the family Chitinophagaceae isolated from a hot spring.</title>
        <authorList>
            <person name="Wang C."/>
        </authorList>
    </citation>
    <scope>NUCLEOTIDE SEQUENCE</scope>
    <source>
        <strain evidence="1">LB-8</strain>
    </source>
</reference>
<dbReference type="EMBL" id="JAOTIF010000024">
    <property type="protein sequence ID" value="MCU7551839.1"/>
    <property type="molecule type" value="Genomic_DNA"/>
</dbReference>
<dbReference type="Pfam" id="PF26622">
    <property type="entry name" value="DUF8199"/>
    <property type="match status" value="1"/>
</dbReference>
<reference evidence="1" key="1">
    <citation type="submission" date="2022-09" db="EMBL/GenBank/DDBJ databases">
        <authorList>
            <person name="Yuan C."/>
            <person name="Ke Z."/>
        </authorList>
    </citation>
    <scope>NUCLEOTIDE SEQUENCE</scope>
    <source>
        <strain evidence="1">LB-8</strain>
    </source>
</reference>
<comment type="caution">
    <text evidence="1">The sequence shown here is derived from an EMBL/GenBank/DDBJ whole genome shotgun (WGS) entry which is preliminary data.</text>
</comment>
<organism evidence="1 2">
    <name type="scientific">Paraflavisolibacter caeni</name>
    <dbReference type="NCBI Taxonomy" id="2982496"/>
    <lineage>
        <taxon>Bacteria</taxon>
        <taxon>Pseudomonadati</taxon>
        <taxon>Bacteroidota</taxon>
        <taxon>Chitinophagia</taxon>
        <taxon>Chitinophagales</taxon>
        <taxon>Chitinophagaceae</taxon>
        <taxon>Paraflavisolibacter</taxon>
    </lineage>
</organism>